<dbReference type="Gene3D" id="3.30.40.10">
    <property type="entry name" value="Zinc/RING finger domain, C3HC4 (zinc finger)"/>
    <property type="match status" value="1"/>
</dbReference>
<accession>A0AA36JN97</accession>
<organism evidence="3 4">
    <name type="scientific">Effrenium voratum</name>
    <dbReference type="NCBI Taxonomy" id="2562239"/>
    <lineage>
        <taxon>Eukaryota</taxon>
        <taxon>Sar</taxon>
        <taxon>Alveolata</taxon>
        <taxon>Dinophyceae</taxon>
        <taxon>Suessiales</taxon>
        <taxon>Symbiodiniaceae</taxon>
        <taxon>Effrenium</taxon>
    </lineage>
</organism>
<evidence type="ECO:0000256" key="1">
    <source>
        <dbReference type="PROSITE-ProRule" id="PRU00175"/>
    </source>
</evidence>
<protein>
    <recommendedName>
        <fullName evidence="2">RING-type domain-containing protein</fullName>
    </recommendedName>
</protein>
<dbReference type="Proteomes" id="UP001178507">
    <property type="component" value="Unassembled WGS sequence"/>
</dbReference>
<dbReference type="InterPro" id="IPR001841">
    <property type="entry name" value="Znf_RING"/>
</dbReference>
<reference evidence="3" key="1">
    <citation type="submission" date="2023-08" db="EMBL/GenBank/DDBJ databases">
        <authorList>
            <person name="Chen Y."/>
            <person name="Shah S."/>
            <person name="Dougan E. K."/>
            <person name="Thang M."/>
            <person name="Chan C."/>
        </authorList>
    </citation>
    <scope>NUCLEOTIDE SEQUENCE</scope>
</reference>
<comment type="caution">
    <text evidence="3">The sequence shown here is derived from an EMBL/GenBank/DDBJ whole genome shotgun (WGS) entry which is preliminary data.</text>
</comment>
<gene>
    <name evidence="3" type="ORF">EVOR1521_LOCUS30474</name>
</gene>
<dbReference type="PROSITE" id="PS50089">
    <property type="entry name" value="ZF_RING_2"/>
    <property type="match status" value="1"/>
</dbReference>
<feature type="domain" description="RING-type" evidence="2">
    <location>
        <begin position="268"/>
        <end position="318"/>
    </location>
</feature>
<keyword evidence="1" id="KW-0479">Metal-binding</keyword>
<name>A0AA36JN97_9DINO</name>
<evidence type="ECO:0000259" key="2">
    <source>
        <dbReference type="PROSITE" id="PS50089"/>
    </source>
</evidence>
<keyword evidence="1" id="KW-0862">Zinc</keyword>
<dbReference type="Pfam" id="PF13639">
    <property type="entry name" value="zf-RING_2"/>
    <property type="match status" value="1"/>
</dbReference>
<dbReference type="EMBL" id="CAUJNA010003764">
    <property type="protein sequence ID" value="CAJ1409352.1"/>
    <property type="molecule type" value="Genomic_DNA"/>
</dbReference>
<keyword evidence="4" id="KW-1185">Reference proteome</keyword>
<keyword evidence="1" id="KW-0863">Zinc-finger</keyword>
<dbReference type="SMART" id="SM00184">
    <property type="entry name" value="RING"/>
    <property type="match status" value="1"/>
</dbReference>
<dbReference type="InterPro" id="IPR013083">
    <property type="entry name" value="Znf_RING/FYVE/PHD"/>
</dbReference>
<dbReference type="AlphaFoldDB" id="A0AA36JN97"/>
<sequence length="416" mass="45314">MSPTDLKNHKQETAQRGELLNQCALQDEEFAVERGLLASWVRGAVLARNLVIVMRVTIPGCWGPPRIVLLRARPTASEATKWHKAALVDLRGGRLSCVGWGRYELPRPVGNARGCEEGGPRRNRGGELVAAFRPELSSESLALSAMSLDRLREIERHCWGPWRRSKAPVLGQVCEARWGPIPACPDEVLQEASRIARVKAAQTCRVLHPGMDADRAACIDTPACRDGNLRPFVPTTLAGEQCNLEELRESAHQIAALAPARPESGWVCAVCLATDAEAETEGTVKGGLAWRKLPCGHVFHKNCVLPWIRGGKPCPLGRCAVPAAARAGRKEMCFTQPKNAWKQLPHNVVARDIQLPAQAQRKTGAPGVPPHLRVQGSSLRPNHAFFDGAVIERLAAKGAISAVSTPISRHFLTFDL</sequence>
<dbReference type="GO" id="GO:0008270">
    <property type="term" value="F:zinc ion binding"/>
    <property type="evidence" value="ECO:0007669"/>
    <property type="project" value="UniProtKB-KW"/>
</dbReference>
<evidence type="ECO:0000313" key="4">
    <source>
        <dbReference type="Proteomes" id="UP001178507"/>
    </source>
</evidence>
<evidence type="ECO:0000313" key="3">
    <source>
        <dbReference type="EMBL" id="CAJ1409352.1"/>
    </source>
</evidence>
<dbReference type="SUPFAM" id="SSF57850">
    <property type="entry name" value="RING/U-box"/>
    <property type="match status" value="1"/>
</dbReference>
<proteinExistence type="predicted"/>